<dbReference type="EMBL" id="JABFAJ010000024">
    <property type="protein sequence ID" value="NNU28698.1"/>
    <property type="molecule type" value="Genomic_DNA"/>
</dbReference>
<dbReference type="PANTHER" id="PTHR33909:SF1">
    <property type="entry name" value="SEC TRANSLOCON ACCESSORY COMPLEX SUBUNIT YAJC"/>
    <property type="match status" value="1"/>
</dbReference>
<evidence type="ECO:0000256" key="10">
    <source>
        <dbReference type="SAM" id="MobiDB-lite"/>
    </source>
</evidence>
<keyword evidence="8" id="KW-0811">Translocation</keyword>
<keyword evidence="3" id="KW-0813">Transport</keyword>
<evidence type="ECO:0000256" key="1">
    <source>
        <dbReference type="ARBA" id="ARBA00004162"/>
    </source>
</evidence>
<feature type="compositionally biased region" description="Basic and acidic residues" evidence="10">
    <location>
        <begin position="109"/>
        <end position="128"/>
    </location>
</feature>
<dbReference type="AlphaFoldDB" id="A0A849K5N0"/>
<keyword evidence="4" id="KW-1003">Cell membrane</keyword>
<accession>A0A849K5N0</accession>
<comment type="caution">
    <text evidence="11">The sequence shown here is derived from an EMBL/GenBank/DDBJ whole genome shotgun (WGS) entry which is preliminary data.</text>
</comment>
<name>A0A849K5N0_9MICO</name>
<comment type="subcellular location">
    <subcellularLocation>
        <location evidence="1">Cell membrane</location>
        <topology evidence="1">Single-pass membrane protein</topology>
    </subcellularLocation>
</comment>
<gene>
    <name evidence="11" type="primary">yajC</name>
    <name evidence="11" type="ORF">HLI28_14285</name>
</gene>
<evidence type="ECO:0000256" key="8">
    <source>
        <dbReference type="ARBA" id="ARBA00023010"/>
    </source>
</evidence>
<keyword evidence="7" id="KW-1133">Transmembrane helix</keyword>
<dbReference type="Proteomes" id="UP000557204">
    <property type="component" value="Unassembled WGS sequence"/>
</dbReference>
<evidence type="ECO:0000256" key="4">
    <source>
        <dbReference type="ARBA" id="ARBA00022475"/>
    </source>
</evidence>
<dbReference type="NCBIfam" id="TIGR00739">
    <property type="entry name" value="yajC"/>
    <property type="match status" value="1"/>
</dbReference>
<proteinExistence type="inferred from homology"/>
<evidence type="ECO:0000256" key="5">
    <source>
        <dbReference type="ARBA" id="ARBA00022692"/>
    </source>
</evidence>
<comment type="similarity">
    <text evidence="2">Belongs to the YajC family.</text>
</comment>
<feature type="region of interest" description="Disordered" evidence="10">
    <location>
        <begin position="1"/>
        <end position="29"/>
    </location>
</feature>
<evidence type="ECO:0000313" key="11">
    <source>
        <dbReference type="EMBL" id="NNU28698.1"/>
    </source>
</evidence>
<dbReference type="InterPro" id="IPR003849">
    <property type="entry name" value="Preprotein_translocase_YajC"/>
</dbReference>
<feature type="compositionally biased region" description="Acidic residues" evidence="10">
    <location>
        <begin position="75"/>
        <end position="86"/>
    </location>
</feature>
<dbReference type="GO" id="GO:0005886">
    <property type="term" value="C:plasma membrane"/>
    <property type="evidence" value="ECO:0007669"/>
    <property type="project" value="UniProtKB-SubCell"/>
</dbReference>
<feature type="region of interest" description="Disordered" evidence="10">
    <location>
        <begin position="69"/>
        <end position="128"/>
    </location>
</feature>
<dbReference type="SMART" id="SM01323">
    <property type="entry name" value="YajC"/>
    <property type="match status" value="1"/>
</dbReference>
<sequence length="128" mass="14063">MLFMSSRTRKQQKQQAEFRSSLAPGQEVMTGSGLVGTVVDIDEESDIVTLESAPGSQTRWLRAAVVKRMDQPVADSEDDEVTEDTSEAGSIAPADGPVEVPDDLSELDTAERKVQEDKRREHGETEDK</sequence>
<evidence type="ECO:0000256" key="3">
    <source>
        <dbReference type="ARBA" id="ARBA00022448"/>
    </source>
</evidence>
<organism evidence="11 12">
    <name type="scientific">Isoptericola sediminis</name>
    <dbReference type="NCBI Taxonomy" id="2733572"/>
    <lineage>
        <taxon>Bacteria</taxon>
        <taxon>Bacillati</taxon>
        <taxon>Actinomycetota</taxon>
        <taxon>Actinomycetes</taxon>
        <taxon>Micrococcales</taxon>
        <taxon>Promicromonosporaceae</taxon>
        <taxon>Isoptericola</taxon>
    </lineage>
</organism>
<evidence type="ECO:0000313" key="12">
    <source>
        <dbReference type="Proteomes" id="UP000557204"/>
    </source>
</evidence>
<evidence type="ECO:0000256" key="6">
    <source>
        <dbReference type="ARBA" id="ARBA00022927"/>
    </source>
</evidence>
<reference evidence="11 12" key="1">
    <citation type="submission" date="2020-05" db="EMBL/GenBank/DDBJ databases">
        <title>Genome sequence of Isoptericola sp. JC619 isolated from Chilika lagoon, India.</title>
        <authorList>
            <person name="Kumar D."/>
            <person name="Appam K."/>
            <person name="Gandham S."/>
            <person name="Uppada J."/>
            <person name="Sasikala C."/>
            <person name="Venkata Ramana C."/>
        </authorList>
    </citation>
    <scope>NUCLEOTIDE SEQUENCE [LARGE SCALE GENOMIC DNA]</scope>
    <source>
        <strain evidence="11 12">JC619</strain>
    </source>
</reference>
<keyword evidence="12" id="KW-1185">Reference proteome</keyword>
<dbReference type="Pfam" id="PF02699">
    <property type="entry name" value="YajC"/>
    <property type="match status" value="1"/>
</dbReference>
<dbReference type="GO" id="GO:0015031">
    <property type="term" value="P:protein transport"/>
    <property type="evidence" value="ECO:0007669"/>
    <property type="project" value="UniProtKB-KW"/>
</dbReference>
<protein>
    <submittedName>
        <fullName evidence="11">Preprotein translocase subunit YajC</fullName>
    </submittedName>
</protein>
<evidence type="ECO:0000256" key="2">
    <source>
        <dbReference type="ARBA" id="ARBA00006742"/>
    </source>
</evidence>
<keyword evidence="5" id="KW-0812">Transmembrane</keyword>
<evidence type="ECO:0000256" key="9">
    <source>
        <dbReference type="ARBA" id="ARBA00023136"/>
    </source>
</evidence>
<keyword evidence="6" id="KW-0653">Protein transport</keyword>
<dbReference type="PANTHER" id="PTHR33909">
    <property type="entry name" value="SEC TRANSLOCON ACCESSORY COMPLEX SUBUNIT YAJC"/>
    <property type="match status" value="1"/>
</dbReference>
<keyword evidence="9" id="KW-0472">Membrane</keyword>
<evidence type="ECO:0000256" key="7">
    <source>
        <dbReference type="ARBA" id="ARBA00022989"/>
    </source>
</evidence>